<dbReference type="InterPro" id="IPR045967">
    <property type="entry name" value="HAM1-like_N"/>
</dbReference>
<feature type="domain" description="HAM1-like N-terminal" evidence="3">
    <location>
        <begin position="7"/>
        <end position="170"/>
    </location>
</feature>
<dbReference type="AlphaFoldDB" id="A0AAD6YFI3"/>
<feature type="domain" description="HAM1-like N-terminal" evidence="3">
    <location>
        <begin position="211"/>
        <end position="556"/>
    </location>
</feature>
<evidence type="ECO:0000259" key="2">
    <source>
        <dbReference type="Pfam" id="PF14613"/>
    </source>
</evidence>
<feature type="domain" description="HAM1-like C-terminal" evidence="2">
    <location>
        <begin position="582"/>
        <end position="639"/>
    </location>
</feature>
<feature type="region of interest" description="Disordered" evidence="1">
    <location>
        <begin position="706"/>
        <end position="775"/>
    </location>
</feature>
<evidence type="ECO:0000313" key="4">
    <source>
        <dbReference type="EMBL" id="KAJ7214085.1"/>
    </source>
</evidence>
<proteinExistence type="predicted"/>
<dbReference type="InterPro" id="IPR027842">
    <property type="entry name" value="HAM1-like_C"/>
</dbReference>
<dbReference type="PANTHER" id="PTHR31138">
    <property type="entry name" value="CHROMOSOME 19, WHOLE GENOME SHOTGUN SEQUENCE"/>
    <property type="match status" value="1"/>
</dbReference>
<gene>
    <name evidence="4" type="ORF">GGX14DRAFT_696778</name>
</gene>
<evidence type="ECO:0000313" key="5">
    <source>
        <dbReference type="Proteomes" id="UP001219525"/>
    </source>
</evidence>
<organism evidence="4 5">
    <name type="scientific">Mycena pura</name>
    <dbReference type="NCBI Taxonomy" id="153505"/>
    <lineage>
        <taxon>Eukaryota</taxon>
        <taxon>Fungi</taxon>
        <taxon>Dikarya</taxon>
        <taxon>Basidiomycota</taxon>
        <taxon>Agaricomycotina</taxon>
        <taxon>Agaricomycetes</taxon>
        <taxon>Agaricomycetidae</taxon>
        <taxon>Agaricales</taxon>
        <taxon>Marasmiineae</taxon>
        <taxon>Mycenaceae</taxon>
        <taxon>Mycena</taxon>
    </lineage>
</organism>
<accession>A0AAD6YFI3</accession>
<comment type="caution">
    <text evidence="4">The sequence shown here is derived from an EMBL/GenBank/DDBJ whole genome shotgun (WGS) entry which is preliminary data.</text>
</comment>
<evidence type="ECO:0000256" key="1">
    <source>
        <dbReference type="SAM" id="MobiDB-lite"/>
    </source>
</evidence>
<feature type="compositionally biased region" description="Basic and acidic residues" evidence="1">
    <location>
        <begin position="170"/>
        <end position="186"/>
    </location>
</feature>
<dbReference type="Proteomes" id="UP001219525">
    <property type="component" value="Unassembled WGS sequence"/>
</dbReference>
<sequence>MDKTTSVAAAIDAGKLPSTEQINAFIDWLMQTIVPAVLPADDSHLSSQGQMLANDIRDILAAYKALNSNKNGDSLLQDAIWHLTHGDFNVIADLDGANLEEAAADGEAVRSNTKNLLAIFWRSIVQGDFLLKDFASFATVGLADAAEVVEEQAGRVKDSLREVNQGIQAGERDSLGRDKQRLEEEKDTRVAFEHRMDTLKGAGSYAIGVGQTAKEKRNDLSERVSDARRDAYRKVFERTRSDPTYRSSFSTLLGICHKWISKAIDPNTTSRLETLFEDSPEGLNALKTLLDRFANPESSVDAVLEKAQRFVSAARGKHRQVQAWVDEYFDYASRTLDDPDYADSDEALRLQQELQQRSRVFLSADSEMGRTWADLKGAARAFGAAVAADADLHRVWEAHKQLGKDATRGLVESTTNASAAMEQATWFWRDLFAVYAQRVLSTLKDIPIPRTEYVDDEIELVLENLDLSSFKVTPAHVVIRNTTAVDVHTSDAADADATAKIGTTTTIRLQAVQLALQDVSFYHKEKKHSAVAPQTFTGRAAVTMPPQGVDVDITLELIPSAHERAARRAYHRITHLEVQISSDLALRVRESNHAVMLVFGKPVLNKRFRAALARTLGAQLRRALEALDGVAWDIGRRAGVFGDTGMGRGAALAAAVWSEVGRLVRERRWGWRTTGTGVVLESESGGAQGRGAQFAMGAEPQVLDGDKRGPMGMGAQPLKSSLRPEGGAGDAAGGMDIAHLQAEGKKQVDTFQRSVDEKSAREKQSRGWRSEAFDI</sequence>
<dbReference type="PANTHER" id="PTHR31138:SF1">
    <property type="entry name" value="PDZ DOMAIN-CONTAINING PROTEIN"/>
    <property type="match status" value="1"/>
</dbReference>
<protein>
    <submittedName>
        <fullName evidence="4">Uncharacterized protein</fullName>
    </submittedName>
</protein>
<name>A0AAD6YFI3_9AGAR</name>
<dbReference type="Pfam" id="PF14613">
    <property type="entry name" value="HAM1_C"/>
    <property type="match status" value="1"/>
</dbReference>
<feature type="region of interest" description="Disordered" evidence="1">
    <location>
        <begin position="167"/>
        <end position="186"/>
    </location>
</feature>
<reference evidence="4" key="1">
    <citation type="submission" date="2023-03" db="EMBL/GenBank/DDBJ databases">
        <title>Massive genome expansion in bonnet fungi (Mycena s.s.) driven by repeated elements and novel gene families across ecological guilds.</title>
        <authorList>
            <consortium name="Lawrence Berkeley National Laboratory"/>
            <person name="Harder C.B."/>
            <person name="Miyauchi S."/>
            <person name="Viragh M."/>
            <person name="Kuo A."/>
            <person name="Thoen E."/>
            <person name="Andreopoulos B."/>
            <person name="Lu D."/>
            <person name="Skrede I."/>
            <person name="Drula E."/>
            <person name="Henrissat B."/>
            <person name="Morin E."/>
            <person name="Kohler A."/>
            <person name="Barry K."/>
            <person name="LaButti K."/>
            <person name="Morin E."/>
            <person name="Salamov A."/>
            <person name="Lipzen A."/>
            <person name="Mereny Z."/>
            <person name="Hegedus B."/>
            <person name="Baldrian P."/>
            <person name="Stursova M."/>
            <person name="Weitz H."/>
            <person name="Taylor A."/>
            <person name="Grigoriev I.V."/>
            <person name="Nagy L.G."/>
            <person name="Martin F."/>
            <person name="Kauserud H."/>
        </authorList>
    </citation>
    <scope>NUCLEOTIDE SEQUENCE</scope>
    <source>
        <strain evidence="4">9144</strain>
    </source>
</reference>
<dbReference type="Pfam" id="PF19343">
    <property type="entry name" value="HAM1_N"/>
    <property type="match status" value="2"/>
</dbReference>
<feature type="compositionally biased region" description="Basic and acidic residues" evidence="1">
    <location>
        <begin position="742"/>
        <end position="775"/>
    </location>
</feature>
<evidence type="ECO:0000259" key="3">
    <source>
        <dbReference type="Pfam" id="PF19343"/>
    </source>
</evidence>
<dbReference type="EMBL" id="JARJCW010000020">
    <property type="protein sequence ID" value="KAJ7214085.1"/>
    <property type="molecule type" value="Genomic_DNA"/>
</dbReference>
<keyword evidence="5" id="KW-1185">Reference proteome</keyword>